<keyword evidence="2" id="KW-1003">Cell membrane</keyword>
<comment type="subcellular location">
    <subcellularLocation>
        <location evidence="1">Cell membrane</location>
        <topology evidence="1">Multi-pass membrane protein</topology>
    </subcellularLocation>
</comment>
<protein>
    <submittedName>
        <fullName evidence="7">Lysine transporter LysE</fullName>
    </submittedName>
</protein>
<evidence type="ECO:0000256" key="2">
    <source>
        <dbReference type="ARBA" id="ARBA00022475"/>
    </source>
</evidence>
<reference evidence="7" key="1">
    <citation type="submission" date="2021-01" db="EMBL/GenBank/DDBJ databases">
        <title>Whole genome shotgun sequence of Rugosimonospora africana NBRC 104875.</title>
        <authorList>
            <person name="Komaki H."/>
            <person name="Tamura T."/>
        </authorList>
    </citation>
    <scope>NUCLEOTIDE SEQUENCE</scope>
    <source>
        <strain evidence="7">NBRC 104875</strain>
    </source>
</reference>
<feature type="transmembrane region" description="Helical" evidence="6">
    <location>
        <begin position="6"/>
        <end position="30"/>
    </location>
</feature>
<evidence type="ECO:0000256" key="1">
    <source>
        <dbReference type="ARBA" id="ARBA00004651"/>
    </source>
</evidence>
<accession>A0A8J3R048</accession>
<evidence type="ECO:0000313" key="8">
    <source>
        <dbReference type="Proteomes" id="UP000642748"/>
    </source>
</evidence>
<dbReference type="GO" id="GO:0005886">
    <property type="term" value="C:plasma membrane"/>
    <property type="evidence" value="ECO:0007669"/>
    <property type="project" value="UniProtKB-SubCell"/>
</dbReference>
<evidence type="ECO:0000256" key="6">
    <source>
        <dbReference type="SAM" id="Phobius"/>
    </source>
</evidence>
<dbReference type="PANTHER" id="PTHR30086">
    <property type="entry name" value="ARGININE EXPORTER PROTEIN ARGO"/>
    <property type="match status" value="1"/>
</dbReference>
<evidence type="ECO:0000313" key="7">
    <source>
        <dbReference type="EMBL" id="GIH20073.1"/>
    </source>
</evidence>
<keyword evidence="5 6" id="KW-0472">Membrane</keyword>
<dbReference type="PANTHER" id="PTHR30086:SF20">
    <property type="entry name" value="ARGININE EXPORTER PROTEIN ARGO-RELATED"/>
    <property type="match status" value="1"/>
</dbReference>
<feature type="transmembrane region" description="Helical" evidence="6">
    <location>
        <begin position="71"/>
        <end position="90"/>
    </location>
</feature>
<dbReference type="Pfam" id="PF01810">
    <property type="entry name" value="LysE"/>
    <property type="match status" value="1"/>
</dbReference>
<dbReference type="RefSeq" id="WP_203923512.1">
    <property type="nucleotide sequence ID" value="NZ_BONZ01000088.1"/>
</dbReference>
<evidence type="ECO:0000256" key="4">
    <source>
        <dbReference type="ARBA" id="ARBA00022989"/>
    </source>
</evidence>
<dbReference type="InterPro" id="IPR001123">
    <property type="entry name" value="LeuE-type"/>
</dbReference>
<keyword evidence="8" id="KW-1185">Reference proteome</keyword>
<dbReference type="EMBL" id="BONZ01000088">
    <property type="protein sequence ID" value="GIH20073.1"/>
    <property type="molecule type" value="Genomic_DNA"/>
</dbReference>
<evidence type="ECO:0000256" key="5">
    <source>
        <dbReference type="ARBA" id="ARBA00023136"/>
    </source>
</evidence>
<evidence type="ECO:0000256" key="3">
    <source>
        <dbReference type="ARBA" id="ARBA00022692"/>
    </source>
</evidence>
<keyword evidence="4 6" id="KW-1133">Transmembrane helix</keyword>
<proteinExistence type="predicted"/>
<comment type="caution">
    <text evidence="7">The sequence shown here is derived from an EMBL/GenBank/DDBJ whole genome shotgun (WGS) entry which is preliminary data.</text>
</comment>
<feature type="transmembrane region" description="Helical" evidence="6">
    <location>
        <begin position="188"/>
        <end position="208"/>
    </location>
</feature>
<dbReference type="PIRSF" id="PIRSF006324">
    <property type="entry name" value="LeuE"/>
    <property type="match status" value="1"/>
</dbReference>
<keyword evidence="3 6" id="KW-0812">Transmembrane</keyword>
<gene>
    <name evidence="7" type="ORF">Raf01_82450</name>
</gene>
<dbReference type="AlphaFoldDB" id="A0A8J3R048"/>
<name>A0A8J3R048_9ACTN</name>
<dbReference type="GO" id="GO:0015171">
    <property type="term" value="F:amino acid transmembrane transporter activity"/>
    <property type="evidence" value="ECO:0007669"/>
    <property type="project" value="TreeGrafter"/>
</dbReference>
<feature type="transmembrane region" description="Helical" evidence="6">
    <location>
        <begin position="149"/>
        <end position="176"/>
    </location>
</feature>
<feature type="transmembrane region" description="Helical" evidence="6">
    <location>
        <begin position="42"/>
        <end position="65"/>
    </location>
</feature>
<dbReference type="Proteomes" id="UP000642748">
    <property type="component" value="Unassembled WGS sequence"/>
</dbReference>
<sequence>MLIDPHQVAALFVVALAIIAVPGPSVLFVVSRGVSLGRRAALVTVAGNEAGLVVQVTAVAVGLGALVEGSILVYNVIRLVGAVYLVYLGIQAFRHRGALGTALDSTMAGKSMRRIFTEGVVVGVSNRKGFLLFAAILPQFVDPAAGRVWLQMFLLGLVCVAIALVSDSVWALFAGTARLWLGRSRRRLEVIGGAAGLVMIGLGVRLALTGRRD</sequence>
<organism evidence="7 8">
    <name type="scientific">Rugosimonospora africana</name>
    <dbReference type="NCBI Taxonomy" id="556532"/>
    <lineage>
        <taxon>Bacteria</taxon>
        <taxon>Bacillati</taxon>
        <taxon>Actinomycetota</taxon>
        <taxon>Actinomycetes</taxon>
        <taxon>Micromonosporales</taxon>
        <taxon>Micromonosporaceae</taxon>
        <taxon>Rugosimonospora</taxon>
    </lineage>
</organism>
<feature type="transmembrane region" description="Helical" evidence="6">
    <location>
        <begin position="115"/>
        <end position="137"/>
    </location>
</feature>